<name>A0A5B7E3Y4_PORTR</name>
<sequence length="30" mass="3571">MSLKRLKSHKFYTINKRNTRENPANHLCGL</sequence>
<evidence type="ECO:0000313" key="1">
    <source>
        <dbReference type="EMBL" id="MPC28458.1"/>
    </source>
</evidence>
<keyword evidence="2" id="KW-1185">Reference proteome</keyword>
<dbReference type="EMBL" id="VSRR010001916">
    <property type="protein sequence ID" value="MPC28458.1"/>
    <property type="molecule type" value="Genomic_DNA"/>
</dbReference>
<dbReference type="AlphaFoldDB" id="A0A5B7E3Y4"/>
<comment type="caution">
    <text evidence="1">The sequence shown here is derived from an EMBL/GenBank/DDBJ whole genome shotgun (WGS) entry which is preliminary data.</text>
</comment>
<organism evidence="1 2">
    <name type="scientific">Portunus trituberculatus</name>
    <name type="common">Swimming crab</name>
    <name type="synonym">Neptunus trituberculatus</name>
    <dbReference type="NCBI Taxonomy" id="210409"/>
    <lineage>
        <taxon>Eukaryota</taxon>
        <taxon>Metazoa</taxon>
        <taxon>Ecdysozoa</taxon>
        <taxon>Arthropoda</taxon>
        <taxon>Crustacea</taxon>
        <taxon>Multicrustacea</taxon>
        <taxon>Malacostraca</taxon>
        <taxon>Eumalacostraca</taxon>
        <taxon>Eucarida</taxon>
        <taxon>Decapoda</taxon>
        <taxon>Pleocyemata</taxon>
        <taxon>Brachyura</taxon>
        <taxon>Eubrachyura</taxon>
        <taxon>Portunoidea</taxon>
        <taxon>Portunidae</taxon>
        <taxon>Portuninae</taxon>
        <taxon>Portunus</taxon>
    </lineage>
</organism>
<evidence type="ECO:0000313" key="2">
    <source>
        <dbReference type="Proteomes" id="UP000324222"/>
    </source>
</evidence>
<protein>
    <submittedName>
        <fullName evidence="1">Uncharacterized protein</fullName>
    </submittedName>
</protein>
<dbReference type="Proteomes" id="UP000324222">
    <property type="component" value="Unassembled WGS sequence"/>
</dbReference>
<reference evidence="1 2" key="1">
    <citation type="submission" date="2019-05" db="EMBL/GenBank/DDBJ databases">
        <title>Another draft genome of Portunus trituberculatus and its Hox gene families provides insights of decapod evolution.</title>
        <authorList>
            <person name="Jeong J.-H."/>
            <person name="Song I."/>
            <person name="Kim S."/>
            <person name="Choi T."/>
            <person name="Kim D."/>
            <person name="Ryu S."/>
            <person name="Kim W."/>
        </authorList>
    </citation>
    <scope>NUCLEOTIDE SEQUENCE [LARGE SCALE GENOMIC DNA]</scope>
    <source>
        <tissue evidence="1">Muscle</tissue>
    </source>
</reference>
<gene>
    <name evidence="1" type="ORF">E2C01_021664</name>
</gene>
<proteinExistence type="predicted"/>
<accession>A0A5B7E3Y4</accession>